<dbReference type="AlphaFoldDB" id="A0AAC8TI61"/>
<organism evidence="1 2">
    <name type="scientific">Archangium gephyra</name>
    <dbReference type="NCBI Taxonomy" id="48"/>
    <lineage>
        <taxon>Bacteria</taxon>
        <taxon>Pseudomonadati</taxon>
        <taxon>Myxococcota</taxon>
        <taxon>Myxococcia</taxon>
        <taxon>Myxococcales</taxon>
        <taxon>Cystobacterineae</taxon>
        <taxon>Archangiaceae</taxon>
        <taxon>Archangium</taxon>
    </lineage>
</organism>
<dbReference type="Proteomes" id="UP000035579">
    <property type="component" value="Chromosome"/>
</dbReference>
<proteinExistence type="predicted"/>
<evidence type="ECO:0000313" key="2">
    <source>
        <dbReference type="Proteomes" id="UP000035579"/>
    </source>
</evidence>
<gene>
    <name evidence="1" type="ORF">AA314_06907</name>
</gene>
<protein>
    <submittedName>
        <fullName evidence="1">Uncharacterized protein</fullName>
    </submittedName>
</protein>
<dbReference type="EMBL" id="CP011509">
    <property type="protein sequence ID" value="AKJ05281.1"/>
    <property type="molecule type" value="Genomic_DNA"/>
</dbReference>
<reference evidence="1 2" key="1">
    <citation type="submission" date="2015-05" db="EMBL/GenBank/DDBJ databases">
        <title>Genome assembly of Archangium gephyra DSM 2261.</title>
        <authorList>
            <person name="Sharma G."/>
            <person name="Subramanian S."/>
        </authorList>
    </citation>
    <scope>NUCLEOTIDE SEQUENCE [LARGE SCALE GENOMIC DNA]</scope>
    <source>
        <strain evidence="1 2">DSM 2261</strain>
    </source>
</reference>
<sequence>MSVTVYDYDPFTPTNDLVANFTMQLSAVHLSDQLEFTLPPTQGLKSLTFRVTRVGK</sequence>
<dbReference type="KEGG" id="age:AA314_06907"/>
<name>A0AAC8TI61_9BACT</name>
<evidence type="ECO:0000313" key="1">
    <source>
        <dbReference type="EMBL" id="AKJ05281.1"/>
    </source>
</evidence>
<accession>A0AAC8TI61</accession>